<reference evidence="2" key="1">
    <citation type="journal article" date="2019" name="Sci. Rep.">
        <title>Draft genome of Tanacetum cinerariifolium, the natural source of mosquito coil.</title>
        <authorList>
            <person name="Yamashiro T."/>
            <person name="Shiraishi A."/>
            <person name="Satake H."/>
            <person name="Nakayama K."/>
        </authorList>
    </citation>
    <scope>NUCLEOTIDE SEQUENCE</scope>
</reference>
<dbReference type="AlphaFoldDB" id="A0A699GPA3"/>
<evidence type="ECO:0000256" key="1">
    <source>
        <dbReference type="SAM" id="SignalP"/>
    </source>
</evidence>
<name>A0A699GPA3_TANCI</name>
<sequence length="84" mass="9513">MAKLLKEHMVLFCTSFLILLAFHECWKNEISDMKIDAIPLDVPPSCAKQTGKLLWCCCGDVKLCKSNPEECDQYCAKVKKSCRA</sequence>
<feature type="signal peptide" evidence="1">
    <location>
        <begin position="1"/>
        <end position="27"/>
    </location>
</feature>
<gene>
    <name evidence="2" type="ORF">Tci_071057</name>
</gene>
<protein>
    <submittedName>
        <fullName evidence="2">Uncharacterized protein</fullName>
    </submittedName>
</protein>
<keyword evidence="1" id="KW-0732">Signal</keyword>
<comment type="caution">
    <text evidence="2">The sequence shown here is derived from an EMBL/GenBank/DDBJ whole genome shotgun (WGS) entry which is preliminary data.</text>
</comment>
<dbReference type="EMBL" id="BKCJ010012101">
    <property type="protein sequence ID" value="GEU99079.1"/>
    <property type="molecule type" value="Genomic_DNA"/>
</dbReference>
<organism evidence="2">
    <name type="scientific">Tanacetum cinerariifolium</name>
    <name type="common">Dalmatian daisy</name>
    <name type="synonym">Chrysanthemum cinerariifolium</name>
    <dbReference type="NCBI Taxonomy" id="118510"/>
    <lineage>
        <taxon>Eukaryota</taxon>
        <taxon>Viridiplantae</taxon>
        <taxon>Streptophyta</taxon>
        <taxon>Embryophyta</taxon>
        <taxon>Tracheophyta</taxon>
        <taxon>Spermatophyta</taxon>
        <taxon>Magnoliopsida</taxon>
        <taxon>eudicotyledons</taxon>
        <taxon>Gunneridae</taxon>
        <taxon>Pentapetalae</taxon>
        <taxon>asterids</taxon>
        <taxon>campanulids</taxon>
        <taxon>Asterales</taxon>
        <taxon>Asteraceae</taxon>
        <taxon>Asteroideae</taxon>
        <taxon>Anthemideae</taxon>
        <taxon>Anthemidinae</taxon>
        <taxon>Tanacetum</taxon>
    </lineage>
</organism>
<proteinExistence type="predicted"/>
<evidence type="ECO:0000313" key="2">
    <source>
        <dbReference type="EMBL" id="GEU99079.1"/>
    </source>
</evidence>
<feature type="chain" id="PRO_5025689219" evidence="1">
    <location>
        <begin position="28"/>
        <end position="84"/>
    </location>
</feature>
<accession>A0A699GPA3</accession>